<keyword evidence="4" id="KW-1185">Reference proteome</keyword>
<feature type="non-terminal residue" evidence="3">
    <location>
        <position position="252"/>
    </location>
</feature>
<dbReference type="EMBL" id="KN832018">
    <property type="protein sequence ID" value="KIN98187.1"/>
    <property type="molecule type" value="Genomic_DNA"/>
</dbReference>
<dbReference type="OrthoDB" id="674604at2759"/>
<dbReference type="Pfam" id="PF06985">
    <property type="entry name" value="HET"/>
    <property type="match status" value="1"/>
</dbReference>
<evidence type="ECO:0000313" key="3">
    <source>
        <dbReference type="EMBL" id="KIN98187.1"/>
    </source>
</evidence>
<dbReference type="InterPro" id="IPR010730">
    <property type="entry name" value="HET"/>
</dbReference>
<evidence type="ECO:0000313" key="4">
    <source>
        <dbReference type="Proteomes" id="UP000054217"/>
    </source>
</evidence>
<feature type="domain" description="Heterokaryon incompatibility" evidence="1">
    <location>
        <begin position="9"/>
        <end position="64"/>
    </location>
</feature>
<sequence>GYQKIRNSCLQACHNGLHWLWVDTCCIDKRSSAELSEAINSMYAWYANSDRCYAYLHDTDANALPTDPDNDKFAESNGWPKWFSRGWTLQELIAPEDVHFFNRNWEYITRKRKCPRALSTITRISVDVLEKGLSWSYPSTAQIMSWAADRRTTREEDRAYSLMGLFGVHMPMLYGEGKKAFLRLQLEIIRMTNDQSIFAWGWSRSGGLANSFLAKDPSDFHGCSSQLRKLVSLEEQFQTFTVTNHGIQIWLP</sequence>
<reference evidence="4" key="2">
    <citation type="submission" date="2015-01" db="EMBL/GenBank/DDBJ databases">
        <title>Evolutionary Origins and Diversification of the Mycorrhizal Mutualists.</title>
        <authorList>
            <consortium name="DOE Joint Genome Institute"/>
            <consortium name="Mycorrhizal Genomics Consortium"/>
            <person name="Kohler A."/>
            <person name="Kuo A."/>
            <person name="Nagy L.G."/>
            <person name="Floudas D."/>
            <person name="Copeland A."/>
            <person name="Barry K.W."/>
            <person name="Cichocki N."/>
            <person name="Veneault-Fourrey C."/>
            <person name="LaButti K."/>
            <person name="Lindquist E.A."/>
            <person name="Lipzen A."/>
            <person name="Lundell T."/>
            <person name="Morin E."/>
            <person name="Murat C."/>
            <person name="Riley R."/>
            <person name="Ohm R."/>
            <person name="Sun H."/>
            <person name="Tunlid A."/>
            <person name="Henrissat B."/>
            <person name="Grigoriev I.V."/>
            <person name="Hibbett D.S."/>
            <person name="Martin F."/>
        </authorList>
    </citation>
    <scope>NUCLEOTIDE SEQUENCE [LARGE SCALE GENOMIC DNA]</scope>
    <source>
        <strain evidence="4">Marx 270</strain>
    </source>
</reference>
<dbReference type="HOGENOM" id="CLU_000288_138_0_1"/>
<dbReference type="Pfam" id="PF26640">
    <property type="entry name" value="DUF8212"/>
    <property type="match status" value="1"/>
</dbReference>
<proteinExistence type="predicted"/>
<dbReference type="InterPro" id="IPR058525">
    <property type="entry name" value="DUF8212"/>
</dbReference>
<name>A0A0C3IML0_PISTI</name>
<evidence type="ECO:0000259" key="1">
    <source>
        <dbReference type="Pfam" id="PF06985"/>
    </source>
</evidence>
<protein>
    <submittedName>
        <fullName evidence="3">Uncharacterized protein</fullName>
    </submittedName>
</protein>
<accession>A0A0C3IML0</accession>
<dbReference type="PANTHER" id="PTHR10622:SF12">
    <property type="entry name" value="HET DOMAIN-CONTAINING PROTEIN"/>
    <property type="match status" value="1"/>
</dbReference>
<reference evidence="3 4" key="1">
    <citation type="submission" date="2014-04" db="EMBL/GenBank/DDBJ databases">
        <authorList>
            <consortium name="DOE Joint Genome Institute"/>
            <person name="Kuo A."/>
            <person name="Kohler A."/>
            <person name="Costa M.D."/>
            <person name="Nagy L.G."/>
            <person name="Floudas D."/>
            <person name="Copeland A."/>
            <person name="Barry K.W."/>
            <person name="Cichocki N."/>
            <person name="Veneault-Fourrey C."/>
            <person name="LaButti K."/>
            <person name="Lindquist E.A."/>
            <person name="Lipzen A."/>
            <person name="Lundell T."/>
            <person name="Morin E."/>
            <person name="Murat C."/>
            <person name="Sun H."/>
            <person name="Tunlid A."/>
            <person name="Henrissat B."/>
            <person name="Grigoriev I.V."/>
            <person name="Hibbett D.S."/>
            <person name="Martin F."/>
            <person name="Nordberg H.P."/>
            <person name="Cantor M.N."/>
            <person name="Hua S.X."/>
        </authorList>
    </citation>
    <scope>NUCLEOTIDE SEQUENCE [LARGE SCALE GENOMIC DNA]</scope>
    <source>
        <strain evidence="3 4">Marx 270</strain>
    </source>
</reference>
<evidence type="ECO:0000259" key="2">
    <source>
        <dbReference type="Pfam" id="PF26640"/>
    </source>
</evidence>
<dbReference type="InParanoid" id="A0A0C3IML0"/>
<dbReference type="Proteomes" id="UP000054217">
    <property type="component" value="Unassembled WGS sequence"/>
</dbReference>
<dbReference type="PANTHER" id="PTHR10622">
    <property type="entry name" value="HET DOMAIN-CONTAINING PROTEIN"/>
    <property type="match status" value="1"/>
</dbReference>
<gene>
    <name evidence="3" type="ORF">M404DRAFT_65217</name>
</gene>
<dbReference type="AlphaFoldDB" id="A0A0C3IML0"/>
<feature type="non-terminal residue" evidence="3">
    <location>
        <position position="1"/>
    </location>
</feature>
<feature type="domain" description="DUF8212" evidence="2">
    <location>
        <begin position="179"/>
        <end position="201"/>
    </location>
</feature>
<dbReference type="STRING" id="870435.A0A0C3IML0"/>
<organism evidence="3 4">
    <name type="scientific">Pisolithus tinctorius Marx 270</name>
    <dbReference type="NCBI Taxonomy" id="870435"/>
    <lineage>
        <taxon>Eukaryota</taxon>
        <taxon>Fungi</taxon>
        <taxon>Dikarya</taxon>
        <taxon>Basidiomycota</taxon>
        <taxon>Agaricomycotina</taxon>
        <taxon>Agaricomycetes</taxon>
        <taxon>Agaricomycetidae</taxon>
        <taxon>Boletales</taxon>
        <taxon>Sclerodermatineae</taxon>
        <taxon>Pisolithaceae</taxon>
        <taxon>Pisolithus</taxon>
    </lineage>
</organism>